<dbReference type="PROSITE" id="PS51257">
    <property type="entry name" value="PROKAR_LIPOPROTEIN"/>
    <property type="match status" value="1"/>
</dbReference>
<dbReference type="Pfam" id="PF13531">
    <property type="entry name" value="SBP_bac_11"/>
    <property type="match status" value="1"/>
</dbReference>
<evidence type="ECO:0000256" key="4">
    <source>
        <dbReference type="ARBA" id="ARBA00022729"/>
    </source>
</evidence>
<dbReference type="InterPro" id="IPR005669">
    <property type="entry name" value="Thiosulph/SO4-bd"/>
</dbReference>
<gene>
    <name evidence="7" type="ORF">H7J73_06650</name>
</gene>
<protein>
    <submittedName>
        <fullName evidence="7">Extracellular solute-binding protein</fullName>
    </submittedName>
</protein>
<evidence type="ECO:0000256" key="2">
    <source>
        <dbReference type="ARBA" id="ARBA00006099"/>
    </source>
</evidence>
<evidence type="ECO:0000313" key="8">
    <source>
        <dbReference type="Proteomes" id="UP001526201"/>
    </source>
</evidence>
<comment type="subcellular location">
    <subcellularLocation>
        <location evidence="1">Periplasm</location>
    </subcellularLocation>
</comment>
<evidence type="ECO:0000313" key="7">
    <source>
        <dbReference type="EMBL" id="MCV7225710.1"/>
    </source>
</evidence>
<dbReference type="PANTHER" id="PTHR30368:SF2">
    <property type="entry name" value="SULFATE-BINDING PROTEIN"/>
    <property type="match status" value="1"/>
</dbReference>
<dbReference type="SUPFAM" id="SSF53850">
    <property type="entry name" value="Periplasmic binding protein-like II"/>
    <property type="match status" value="1"/>
</dbReference>
<feature type="chain" id="PRO_5045840606" evidence="6">
    <location>
        <begin position="26"/>
        <end position="343"/>
    </location>
</feature>
<keyword evidence="3" id="KW-0813">Transport</keyword>
<comment type="similarity">
    <text evidence="2">Belongs to the prokaryotic sulfate-binding protein family.</text>
</comment>
<keyword evidence="5" id="KW-0574">Periplasm</keyword>
<comment type="caution">
    <text evidence="7">The sequence shown here is derived from an EMBL/GenBank/DDBJ whole genome shotgun (WGS) entry which is preliminary data.</text>
</comment>
<dbReference type="EMBL" id="JACKTY010000018">
    <property type="protein sequence ID" value="MCV7225710.1"/>
    <property type="molecule type" value="Genomic_DNA"/>
</dbReference>
<reference evidence="7 8" key="1">
    <citation type="journal article" date="2022" name="BMC Genomics">
        <title>Comparative genome analysis of mycobacteria focusing on tRNA and non-coding RNA.</title>
        <authorList>
            <person name="Behra P.R.K."/>
            <person name="Pettersson B.M.F."/>
            <person name="Ramesh M."/>
            <person name="Das S."/>
            <person name="Dasgupta S."/>
            <person name="Kirsebom L.A."/>
        </authorList>
    </citation>
    <scope>NUCLEOTIDE SEQUENCE [LARGE SCALE GENOMIC DNA]</scope>
    <source>
        <strain evidence="7 8">DSM 44078</strain>
    </source>
</reference>
<keyword evidence="4 6" id="KW-0732">Signal</keyword>
<evidence type="ECO:0000256" key="1">
    <source>
        <dbReference type="ARBA" id="ARBA00004418"/>
    </source>
</evidence>
<feature type="signal peptide" evidence="6">
    <location>
        <begin position="1"/>
        <end position="25"/>
    </location>
</feature>
<dbReference type="PANTHER" id="PTHR30368">
    <property type="entry name" value="SULFATE-BINDING PROTEIN"/>
    <property type="match status" value="1"/>
</dbReference>
<dbReference type="Proteomes" id="UP001526201">
    <property type="component" value="Unassembled WGS sequence"/>
</dbReference>
<accession>A0ABT3C8E1</accession>
<proteinExistence type="inferred from homology"/>
<name>A0ABT3C8E1_9MYCO</name>
<evidence type="ECO:0000256" key="3">
    <source>
        <dbReference type="ARBA" id="ARBA00022448"/>
    </source>
</evidence>
<evidence type="ECO:0000256" key="5">
    <source>
        <dbReference type="ARBA" id="ARBA00022764"/>
    </source>
</evidence>
<organism evidence="7 8">
    <name type="scientific">Mycolicibacterium komossense</name>
    <dbReference type="NCBI Taxonomy" id="1779"/>
    <lineage>
        <taxon>Bacteria</taxon>
        <taxon>Bacillati</taxon>
        <taxon>Actinomycetota</taxon>
        <taxon>Actinomycetes</taxon>
        <taxon>Mycobacteriales</taxon>
        <taxon>Mycobacteriaceae</taxon>
        <taxon>Mycolicibacterium</taxon>
    </lineage>
</organism>
<evidence type="ECO:0000256" key="6">
    <source>
        <dbReference type="SAM" id="SignalP"/>
    </source>
</evidence>
<dbReference type="Gene3D" id="3.40.190.10">
    <property type="entry name" value="Periplasmic binding protein-like II"/>
    <property type="match status" value="2"/>
</dbReference>
<keyword evidence="8" id="KW-1185">Reference proteome</keyword>
<sequence length="343" mass="35807">MRITWSSRVLRWCAVLVVAAVSVSACGRAGGADTDRDQAAKDGLALTAFTSSQPGWNAVIPAFLASPQGAGIKIEPTYGGSGVLVQNIKDGKPADIVNLADAPSIDQLVQADKVTRDWNAGTAAGSPFGSVVTFVVREGNPKNIHNWGDLLQPGLQVVTANPVLTGSGKWGLVAGYAVMSNGGQDPAAGMAFLNALVLEHIKGAGPGTGREAADNFANGAGDVLLTTEANALELERAGKSVEHVIPPQTLRVDNVVAVVEDGPHVDAASRLNDFLYTADAQRLWARAGFRPTDPAVVAEFAGQYPAPEKLWTVADLGGWRSIDPKFFDSENGAVTKIFNQAVS</sequence>